<proteinExistence type="predicted"/>
<feature type="compositionally biased region" description="Polar residues" evidence="1">
    <location>
        <begin position="46"/>
        <end position="58"/>
    </location>
</feature>
<protein>
    <submittedName>
        <fullName evidence="2">DNA repair protein Dds20</fullName>
    </submittedName>
</protein>
<accession>A0A3A2Z6I9</accession>
<dbReference type="PANTHER" id="PTHR28527">
    <property type="entry name" value="MATING-TYPE SWITCHING PROTEIN SWI2-RELATED"/>
    <property type="match status" value="1"/>
</dbReference>
<dbReference type="PANTHER" id="PTHR28527:SF1">
    <property type="entry name" value="SWI5-DEPENDENT RECOMBINATION DNA REPAIR PROTEIN 1"/>
    <property type="match status" value="1"/>
</dbReference>
<dbReference type="Gene3D" id="6.10.140.1020">
    <property type="match status" value="1"/>
</dbReference>
<evidence type="ECO:0000313" key="3">
    <source>
        <dbReference type="Proteomes" id="UP000266188"/>
    </source>
</evidence>
<feature type="compositionally biased region" description="Low complexity" evidence="1">
    <location>
        <begin position="68"/>
        <end position="90"/>
    </location>
</feature>
<dbReference type="GO" id="GO:0006310">
    <property type="term" value="P:DNA recombination"/>
    <property type="evidence" value="ECO:0007669"/>
    <property type="project" value="TreeGrafter"/>
</dbReference>
<dbReference type="AlphaFoldDB" id="A0A3A2Z6I9"/>
<gene>
    <name evidence="2" type="ORF">PHISCL_09360</name>
</gene>
<dbReference type="EMBL" id="MVGC01000580">
    <property type="protein sequence ID" value="RJE18300.1"/>
    <property type="molecule type" value="Genomic_DNA"/>
</dbReference>
<feature type="non-terminal residue" evidence="2">
    <location>
        <position position="154"/>
    </location>
</feature>
<evidence type="ECO:0000313" key="2">
    <source>
        <dbReference type="EMBL" id="RJE18300.1"/>
    </source>
</evidence>
<dbReference type="STRING" id="2070753.A0A3A2Z6I9"/>
<reference evidence="3" key="1">
    <citation type="submission" date="2017-02" db="EMBL/GenBank/DDBJ databases">
        <authorList>
            <person name="Tafer H."/>
            <person name="Lopandic K."/>
        </authorList>
    </citation>
    <scope>NUCLEOTIDE SEQUENCE [LARGE SCALE GENOMIC DNA]</scope>
    <source>
        <strain evidence="3">CBS 366.77</strain>
    </source>
</reference>
<organism evidence="2 3">
    <name type="scientific">Aspergillus sclerotialis</name>
    <dbReference type="NCBI Taxonomy" id="2070753"/>
    <lineage>
        <taxon>Eukaryota</taxon>
        <taxon>Fungi</taxon>
        <taxon>Dikarya</taxon>
        <taxon>Ascomycota</taxon>
        <taxon>Pezizomycotina</taxon>
        <taxon>Eurotiomycetes</taxon>
        <taxon>Eurotiomycetidae</taxon>
        <taxon>Eurotiales</taxon>
        <taxon>Aspergillaceae</taxon>
        <taxon>Aspergillus</taxon>
        <taxon>Aspergillus subgen. Polypaecilum</taxon>
    </lineage>
</organism>
<comment type="caution">
    <text evidence="2">The sequence shown here is derived from an EMBL/GenBank/DDBJ whole genome shotgun (WGS) entry which is preliminary data.</text>
</comment>
<keyword evidence="3" id="KW-1185">Reference proteome</keyword>
<evidence type="ECO:0000256" key="1">
    <source>
        <dbReference type="SAM" id="MobiDB-lite"/>
    </source>
</evidence>
<sequence>MPLNPPAKRRRLESVASTLSKPFKSPLREPPHGTQSCSTTTSSDSNNGVGSLTSTSPDLNKEAELSASTSTSTPNTPTGATTTATTPIPTYHKRNPIHRNSKQADPELSTLQSQYRALATRLNALRSELETLNQAVRIESSSKDTELESLITKW</sequence>
<dbReference type="Proteomes" id="UP000266188">
    <property type="component" value="Unassembled WGS sequence"/>
</dbReference>
<dbReference type="OrthoDB" id="27934at2759"/>
<name>A0A3A2Z6I9_9EURO</name>
<feature type="region of interest" description="Disordered" evidence="1">
    <location>
        <begin position="1"/>
        <end position="109"/>
    </location>
</feature>
<feature type="compositionally biased region" description="Basic residues" evidence="1">
    <location>
        <begin position="91"/>
        <end position="101"/>
    </location>
</feature>
<feature type="compositionally biased region" description="Low complexity" evidence="1">
    <location>
        <begin position="34"/>
        <end position="45"/>
    </location>
</feature>